<accession>A0A9P5BH93</accession>
<dbReference type="Proteomes" id="UP000737391">
    <property type="component" value="Unassembled WGS sequence"/>
</dbReference>
<keyword evidence="3" id="KW-1185">Reference proteome</keyword>
<organism evidence="2 3">
    <name type="scientific">Fusarium agapanthi</name>
    <dbReference type="NCBI Taxonomy" id="1803897"/>
    <lineage>
        <taxon>Eukaryota</taxon>
        <taxon>Fungi</taxon>
        <taxon>Dikarya</taxon>
        <taxon>Ascomycota</taxon>
        <taxon>Pezizomycotina</taxon>
        <taxon>Sordariomycetes</taxon>
        <taxon>Hypocreomycetidae</taxon>
        <taxon>Hypocreales</taxon>
        <taxon>Nectriaceae</taxon>
        <taxon>Fusarium</taxon>
        <taxon>Fusarium fujikuroi species complex</taxon>
    </lineage>
</organism>
<dbReference type="AlphaFoldDB" id="A0A9P5BH93"/>
<proteinExistence type="predicted"/>
<dbReference type="EMBL" id="LUFC02000135">
    <property type="protein sequence ID" value="KAF4501332.1"/>
    <property type="molecule type" value="Genomic_DNA"/>
</dbReference>
<feature type="region of interest" description="Disordered" evidence="1">
    <location>
        <begin position="84"/>
        <end position="157"/>
    </location>
</feature>
<reference evidence="2" key="1">
    <citation type="submission" date="2020-01" db="EMBL/GenBank/DDBJ databases">
        <title>Identification and distribution of gene clusters putatively required for synthesis of sphingolipid metabolism inhibitors in phylogenetically diverse species of the filamentous fungus Fusarium.</title>
        <authorList>
            <person name="Kim H.-S."/>
            <person name="Busman M."/>
            <person name="Brown D.W."/>
            <person name="Divon H."/>
            <person name="Uhlig S."/>
            <person name="Proctor R.H."/>
        </authorList>
    </citation>
    <scope>NUCLEOTIDE SEQUENCE</scope>
    <source>
        <strain evidence="2">NRRL 31653</strain>
    </source>
</reference>
<evidence type="ECO:0000313" key="3">
    <source>
        <dbReference type="Proteomes" id="UP000737391"/>
    </source>
</evidence>
<protein>
    <submittedName>
        <fullName evidence="2">Uncharacterized protein</fullName>
    </submittedName>
</protein>
<dbReference type="OrthoDB" id="5080010at2759"/>
<comment type="caution">
    <text evidence="2">The sequence shown here is derived from an EMBL/GenBank/DDBJ whole genome shotgun (WGS) entry which is preliminary data.</text>
</comment>
<sequence length="176" mass="20286">MSVMSQDVVEHYYNADKLVETIEDWANGVSITTEEMEFVEPTNLEAKMPRIIDILLERHEEARAIIDLIEEQLLKLNYEIQKKQVTEPPSSKHGGSRHRGGSNREHVTEDSEAQGLPSEEIWPYIPLGSDSEGSFKNKMKKRSKRPKTEEEKNRHINKVFMRENGILPFLDPSAQL</sequence>
<evidence type="ECO:0000256" key="1">
    <source>
        <dbReference type="SAM" id="MobiDB-lite"/>
    </source>
</evidence>
<name>A0A9P5BH93_9HYPO</name>
<evidence type="ECO:0000313" key="2">
    <source>
        <dbReference type="EMBL" id="KAF4501332.1"/>
    </source>
</evidence>
<gene>
    <name evidence="2" type="ORF">FAGAP_2464</name>
</gene>